<evidence type="ECO:0000256" key="10">
    <source>
        <dbReference type="ARBA" id="ARBA00068717"/>
    </source>
</evidence>
<keyword evidence="5 13" id="KW-1133">Transmembrane helix</keyword>
<dbReference type="GO" id="GO:0016020">
    <property type="term" value="C:membrane"/>
    <property type="evidence" value="ECO:0007669"/>
    <property type="project" value="UniProtKB-SubCell"/>
</dbReference>
<dbReference type="AlphaFoldDB" id="A0A1Y2F1S0"/>
<dbReference type="OMA" id="HYWLAQE"/>
<evidence type="ECO:0000256" key="3">
    <source>
        <dbReference type="ARBA" id="ARBA00022692"/>
    </source>
</evidence>
<evidence type="ECO:0000313" key="15">
    <source>
        <dbReference type="Proteomes" id="UP000193685"/>
    </source>
</evidence>
<dbReference type="Proteomes" id="UP000193685">
    <property type="component" value="Unassembled WGS sequence"/>
</dbReference>
<dbReference type="PRINTS" id="PR00081">
    <property type="entry name" value="GDHRDH"/>
</dbReference>
<organism evidence="14 15">
    <name type="scientific">Protomyces lactucae-debilis</name>
    <dbReference type="NCBI Taxonomy" id="2754530"/>
    <lineage>
        <taxon>Eukaryota</taxon>
        <taxon>Fungi</taxon>
        <taxon>Dikarya</taxon>
        <taxon>Ascomycota</taxon>
        <taxon>Taphrinomycotina</taxon>
        <taxon>Taphrinomycetes</taxon>
        <taxon>Taphrinales</taxon>
        <taxon>Protomycetaceae</taxon>
        <taxon>Protomyces</taxon>
    </lineage>
</organism>
<comment type="similarity">
    <text evidence="2 12">Belongs to the short-chain dehydrogenases/reductases (SDR) family.</text>
</comment>
<keyword evidence="15" id="KW-1185">Reference proteome</keyword>
<dbReference type="PANTHER" id="PTHR24322">
    <property type="entry name" value="PKSB"/>
    <property type="match status" value="1"/>
</dbReference>
<evidence type="ECO:0000256" key="13">
    <source>
        <dbReference type="SAM" id="Phobius"/>
    </source>
</evidence>
<dbReference type="GeneID" id="63784635"/>
<evidence type="ECO:0000256" key="11">
    <source>
        <dbReference type="ARBA" id="ARBA00082544"/>
    </source>
</evidence>
<dbReference type="EMBL" id="MCFI01000019">
    <property type="protein sequence ID" value="ORY77783.1"/>
    <property type="molecule type" value="Genomic_DNA"/>
</dbReference>
<dbReference type="InterPro" id="IPR002347">
    <property type="entry name" value="SDR_fam"/>
</dbReference>
<keyword evidence="6" id="KW-0560">Oxidoreductase</keyword>
<evidence type="ECO:0000256" key="4">
    <source>
        <dbReference type="ARBA" id="ARBA00022857"/>
    </source>
</evidence>
<comment type="function">
    <text evidence="9">Catalyzes the reduction of all-trans-retinal to all-trans-retinol in the presence of NADPH.</text>
</comment>
<evidence type="ECO:0000256" key="5">
    <source>
        <dbReference type="ARBA" id="ARBA00022989"/>
    </source>
</evidence>
<proteinExistence type="inferred from homology"/>
<dbReference type="RefSeq" id="XP_040723168.1">
    <property type="nucleotide sequence ID" value="XM_040868036.1"/>
</dbReference>
<dbReference type="OrthoDB" id="10253736at2759"/>
<evidence type="ECO:0000256" key="2">
    <source>
        <dbReference type="ARBA" id="ARBA00006484"/>
    </source>
</evidence>
<comment type="caution">
    <text evidence="14">The sequence shown here is derived from an EMBL/GenBank/DDBJ whole genome shotgun (WGS) entry which is preliminary data.</text>
</comment>
<evidence type="ECO:0000256" key="1">
    <source>
        <dbReference type="ARBA" id="ARBA00004141"/>
    </source>
</evidence>
<evidence type="ECO:0000256" key="12">
    <source>
        <dbReference type="RuleBase" id="RU000363"/>
    </source>
</evidence>
<dbReference type="FunFam" id="3.40.50.720:FF:000131">
    <property type="entry name" value="Short-chain dehydrogenase/reductase 3"/>
    <property type="match status" value="1"/>
</dbReference>
<dbReference type="STRING" id="56484.A0A1Y2F1S0"/>
<dbReference type="PRINTS" id="PR00080">
    <property type="entry name" value="SDRFAMILY"/>
</dbReference>
<dbReference type="InterPro" id="IPR036291">
    <property type="entry name" value="NAD(P)-bd_dom_sf"/>
</dbReference>
<sequence>MRNGWTVRRIDTTQDVVVITGGCSGIGLVTVGMLAAKGLRVAILDRNPLPTTSPVTGNSRVKFFECDITDREQVMRVAQDVKAAMGSPTILINNAGIVRKQAIMESTEDNINRTMQVNAISHYWTTQAFVPSMIAANRGHVITISSGAAFLSAPKIGDYNMSKAAATSFTETLQCELQYIHKTPGVRTSTIHPLYTATALLKNDDFGKQSSKLVTSAQPPEDVARMIVRTVMEYESRFLVCPEKMNMLIGMRNWKEWAQVYLYNGLAESVLE</sequence>
<reference evidence="14 15" key="1">
    <citation type="submission" date="2016-07" db="EMBL/GenBank/DDBJ databases">
        <title>Pervasive Adenine N6-methylation of Active Genes in Fungi.</title>
        <authorList>
            <consortium name="DOE Joint Genome Institute"/>
            <person name="Mondo S.J."/>
            <person name="Dannebaum R.O."/>
            <person name="Kuo R.C."/>
            <person name="Labutti K."/>
            <person name="Haridas S."/>
            <person name="Kuo A."/>
            <person name="Salamov A."/>
            <person name="Ahrendt S.R."/>
            <person name="Lipzen A."/>
            <person name="Sullivan W."/>
            <person name="Andreopoulos W.B."/>
            <person name="Clum A."/>
            <person name="Lindquist E."/>
            <person name="Daum C."/>
            <person name="Ramamoorthy G.K."/>
            <person name="Gryganskyi A."/>
            <person name="Culley D."/>
            <person name="Magnuson J.K."/>
            <person name="James T.Y."/>
            <person name="O'Malley M.A."/>
            <person name="Stajich J.E."/>
            <person name="Spatafora J.W."/>
            <person name="Visel A."/>
            <person name="Grigoriev I.V."/>
        </authorList>
    </citation>
    <scope>NUCLEOTIDE SEQUENCE [LARGE SCALE GENOMIC DNA]</scope>
    <source>
        <strain evidence="14 15">12-1054</strain>
    </source>
</reference>
<dbReference type="InterPro" id="IPR020904">
    <property type="entry name" value="Sc_DH/Rdtase_CS"/>
</dbReference>
<evidence type="ECO:0000256" key="9">
    <source>
        <dbReference type="ARBA" id="ARBA00059620"/>
    </source>
</evidence>
<evidence type="ECO:0000256" key="6">
    <source>
        <dbReference type="ARBA" id="ARBA00023002"/>
    </source>
</evidence>
<keyword evidence="7" id="KW-0443">Lipid metabolism</keyword>
<evidence type="ECO:0000256" key="8">
    <source>
        <dbReference type="ARBA" id="ARBA00023136"/>
    </source>
</evidence>
<evidence type="ECO:0000256" key="7">
    <source>
        <dbReference type="ARBA" id="ARBA00023098"/>
    </source>
</evidence>
<keyword evidence="3 13" id="KW-0812">Transmembrane</keyword>
<dbReference type="Gene3D" id="3.40.50.720">
    <property type="entry name" value="NAD(P)-binding Rossmann-like Domain"/>
    <property type="match status" value="1"/>
</dbReference>
<protein>
    <recommendedName>
        <fullName evidence="10">Short-chain dehydrogenase/reductase 3</fullName>
    </recommendedName>
    <alternativeName>
        <fullName evidence="11">Retinal short-chain dehydrogenase/reductase 1</fullName>
    </alternativeName>
</protein>
<accession>A0A1Y2F1S0</accession>
<dbReference type="PROSITE" id="PS00061">
    <property type="entry name" value="ADH_SHORT"/>
    <property type="match status" value="1"/>
</dbReference>
<dbReference type="SUPFAM" id="SSF51735">
    <property type="entry name" value="NAD(P)-binding Rossmann-fold domains"/>
    <property type="match status" value="1"/>
</dbReference>
<keyword evidence="8 13" id="KW-0472">Membrane</keyword>
<dbReference type="PANTHER" id="PTHR24322:SF736">
    <property type="entry name" value="RETINOL DEHYDROGENASE 10"/>
    <property type="match status" value="1"/>
</dbReference>
<gene>
    <name evidence="14" type="ORF">BCR37DRAFT_350830</name>
</gene>
<keyword evidence="4" id="KW-0521">NADP</keyword>
<name>A0A1Y2F1S0_PROLT</name>
<dbReference type="Pfam" id="PF00106">
    <property type="entry name" value="adh_short"/>
    <property type="match status" value="1"/>
</dbReference>
<feature type="transmembrane region" description="Helical" evidence="13">
    <location>
        <begin position="16"/>
        <end position="36"/>
    </location>
</feature>
<evidence type="ECO:0000313" key="14">
    <source>
        <dbReference type="EMBL" id="ORY77783.1"/>
    </source>
</evidence>
<comment type="subcellular location">
    <subcellularLocation>
        <location evidence="1">Membrane</location>
        <topology evidence="1">Multi-pass membrane protein</topology>
    </subcellularLocation>
</comment>
<dbReference type="GO" id="GO:0052650">
    <property type="term" value="F:all-trans-retinol dehydrogenase (NADP+) activity"/>
    <property type="evidence" value="ECO:0007669"/>
    <property type="project" value="UniProtKB-ARBA"/>
</dbReference>